<name>A0A6G4TUB8_9ACTN</name>
<organism evidence="2 3">
    <name type="scientific">Streptomyces coryli</name>
    <dbReference type="NCBI Taxonomy" id="1128680"/>
    <lineage>
        <taxon>Bacteria</taxon>
        <taxon>Bacillati</taxon>
        <taxon>Actinomycetota</taxon>
        <taxon>Actinomycetes</taxon>
        <taxon>Kitasatosporales</taxon>
        <taxon>Streptomycetaceae</taxon>
        <taxon>Streptomyces</taxon>
    </lineage>
</organism>
<proteinExistence type="predicted"/>
<keyword evidence="2" id="KW-0808">Transferase</keyword>
<dbReference type="Gene3D" id="3.40.630.30">
    <property type="match status" value="1"/>
</dbReference>
<evidence type="ECO:0000259" key="1">
    <source>
        <dbReference type="PROSITE" id="PS51186"/>
    </source>
</evidence>
<dbReference type="GO" id="GO:1990189">
    <property type="term" value="F:protein N-terminal-serine acetyltransferase activity"/>
    <property type="evidence" value="ECO:0007669"/>
    <property type="project" value="TreeGrafter"/>
</dbReference>
<dbReference type="Proteomes" id="UP000481583">
    <property type="component" value="Unassembled WGS sequence"/>
</dbReference>
<dbReference type="InterPro" id="IPR000182">
    <property type="entry name" value="GNAT_dom"/>
</dbReference>
<evidence type="ECO:0000313" key="3">
    <source>
        <dbReference type="Proteomes" id="UP000481583"/>
    </source>
</evidence>
<accession>A0A6G4TUB8</accession>
<dbReference type="InterPro" id="IPR051908">
    <property type="entry name" value="Ribosomal_N-acetyltransferase"/>
</dbReference>
<dbReference type="GO" id="GO:0008999">
    <property type="term" value="F:protein-N-terminal-alanine acetyltransferase activity"/>
    <property type="evidence" value="ECO:0007669"/>
    <property type="project" value="TreeGrafter"/>
</dbReference>
<feature type="domain" description="N-acetyltransferase" evidence="1">
    <location>
        <begin position="5"/>
        <end position="168"/>
    </location>
</feature>
<dbReference type="Pfam" id="PF13302">
    <property type="entry name" value="Acetyltransf_3"/>
    <property type="match status" value="1"/>
</dbReference>
<dbReference type="PROSITE" id="PS51186">
    <property type="entry name" value="GNAT"/>
    <property type="match status" value="1"/>
</dbReference>
<gene>
    <name evidence="2" type="ORF">G5C51_03935</name>
</gene>
<dbReference type="AlphaFoldDB" id="A0A6G4TUB8"/>
<dbReference type="PANTHER" id="PTHR43441:SF6">
    <property type="entry name" value="N-ACETYLTRANSFERASE DOMAIN-CONTAINING PROTEIN"/>
    <property type="match status" value="1"/>
</dbReference>
<dbReference type="InterPro" id="IPR016181">
    <property type="entry name" value="Acyl_CoA_acyltransferase"/>
</dbReference>
<evidence type="ECO:0000313" key="2">
    <source>
        <dbReference type="EMBL" id="NGN63056.1"/>
    </source>
</evidence>
<dbReference type="SUPFAM" id="SSF55729">
    <property type="entry name" value="Acyl-CoA N-acyltransferases (Nat)"/>
    <property type="match status" value="1"/>
</dbReference>
<dbReference type="EMBL" id="JAAKZV010000008">
    <property type="protein sequence ID" value="NGN63056.1"/>
    <property type="molecule type" value="Genomic_DNA"/>
</dbReference>
<reference evidence="2 3" key="1">
    <citation type="submission" date="2020-02" db="EMBL/GenBank/DDBJ databases">
        <title>Whole-genome analyses of novel actinobacteria.</title>
        <authorList>
            <person name="Sahin N."/>
        </authorList>
    </citation>
    <scope>NUCLEOTIDE SEQUENCE [LARGE SCALE GENOMIC DNA]</scope>
    <source>
        <strain evidence="2 3">A7024</strain>
    </source>
</reference>
<dbReference type="PANTHER" id="PTHR43441">
    <property type="entry name" value="RIBOSOMAL-PROTEIN-SERINE ACETYLTRANSFERASE"/>
    <property type="match status" value="1"/>
</dbReference>
<dbReference type="GO" id="GO:0005737">
    <property type="term" value="C:cytoplasm"/>
    <property type="evidence" value="ECO:0007669"/>
    <property type="project" value="TreeGrafter"/>
</dbReference>
<sequence length="172" mass="19732">MTSEIALRPAREEDVSLIQEHINDPEQCGEFSWFGWTSGLRMTERWKENRLLGDDYSILMVVRGEERLGFVNYRRRPLPPSGHSWVLGIGMFPEARGFGYGTEAHRLLVRYLFANTTVHRIEAETDVKNLAEQRALEKAGFSREGVTRAACFRDGAWRDGVTYSILRTDPLP</sequence>
<protein>
    <submittedName>
        <fullName evidence="2">GNAT family N-acetyltransferase</fullName>
    </submittedName>
</protein>
<keyword evidence="3" id="KW-1185">Reference proteome</keyword>
<comment type="caution">
    <text evidence="2">The sequence shown here is derived from an EMBL/GenBank/DDBJ whole genome shotgun (WGS) entry which is preliminary data.</text>
</comment>
<dbReference type="RefSeq" id="WP_165231649.1">
    <property type="nucleotide sequence ID" value="NZ_JAAKZV010000008.1"/>
</dbReference>